<dbReference type="GO" id="GO:0003677">
    <property type="term" value="F:DNA binding"/>
    <property type="evidence" value="ECO:0007669"/>
    <property type="project" value="InterPro"/>
</dbReference>
<accession>A0A8S5PUX6</accession>
<dbReference type="InterPro" id="IPR001387">
    <property type="entry name" value="Cro/C1-type_HTH"/>
</dbReference>
<name>A0A8S5PUX6_9CAUD</name>
<dbReference type="InterPro" id="IPR010982">
    <property type="entry name" value="Lambda_DNA-bd_dom_sf"/>
</dbReference>
<sequence>MTNTKLLREKIDQSGYKLRFIAEKIGITYQGLLNKINNRSEFRANEIQALYDLLGLTEEERVAIFFAA</sequence>
<reference evidence="1" key="1">
    <citation type="journal article" date="2021" name="Proc. Natl. Acad. Sci. U.S.A.">
        <title>A Catalog of Tens of Thousands of Viruses from Human Metagenomes Reveals Hidden Associations with Chronic Diseases.</title>
        <authorList>
            <person name="Tisza M.J."/>
            <person name="Buck C.B."/>
        </authorList>
    </citation>
    <scope>NUCLEOTIDE SEQUENCE</scope>
    <source>
        <strain evidence="1">Ct3es5</strain>
    </source>
</reference>
<dbReference type="CDD" id="cd00093">
    <property type="entry name" value="HTH_XRE"/>
    <property type="match status" value="1"/>
</dbReference>
<organism evidence="1">
    <name type="scientific">Siphoviridae sp. ct3es5</name>
    <dbReference type="NCBI Taxonomy" id="2825322"/>
    <lineage>
        <taxon>Viruses</taxon>
        <taxon>Duplodnaviria</taxon>
        <taxon>Heunggongvirae</taxon>
        <taxon>Uroviricota</taxon>
        <taxon>Caudoviricetes</taxon>
    </lineage>
</organism>
<protein>
    <submittedName>
        <fullName evidence="1">Regulatory protein</fullName>
    </submittedName>
</protein>
<proteinExistence type="predicted"/>
<dbReference type="SUPFAM" id="SSF47413">
    <property type="entry name" value="lambda repressor-like DNA-binding domains"/>
    <property type="match status" value="1"/>
</dbReference>
<dbReference type="EMBL" id="BK015507">
    <property type="protein sequence ID" value="DAE10353.1"/>
    <property type="molecule type" value="Genomic_DNA"/>
</dbReference>
<evidence type="ECO:0000313" key="1">
    <source>
        <dbReference type="EMBL" id="DAE10353.1"/>
    </source>
</evidence>